<feature type="domain" description="Cytochrome b/b6 N-terminal region profile" evidence="8">
    <location>
        <begin position="1"/>
        <end position="198"/>
    </location>
</feature>
<evidence type="ECO:0000256" key="7">
    <source>
        <dbReference type="SAM" id="Phobius"/>
    </source>
</evidence>
<feature type="transmembrane region" description="Helical" evidence="7">
    <location>
        <begin position="166"/>
        <end position="190"/>
    </location>
</feature>
<dbReference type="EMBL" id="POUB01000008">
    <property type="protein sequence ID" value="PZG02480.1"/>
    <property type="molecule type" value="Genomic_DNA"/>
</dbReference>
<evidence type="ECO:0000256" key="3">
    <source>
        <dbReference type="ARBA" id="ARBA00016116"/>
    </source>
</evidence>
<dbReference type="GO" id="GO:0016020">
    <property type="term" value="C:membrane"/>
    <property type="evidence" value="ECO:0007669"/>
    <property type="project" value="InterPro"/>
</dbReference>
<evidence type="ECO:0000256" key="2">
    <source>
        <dbReference type="ARBA" id="ARBA00012951"/>
    </source>
</evidence>
<dbReference type="InterPro" id="IPR005797">
    <property type="entry name" value="Cyt_b/b6_N"/>
</dbReference>
<feature type="transmembrane region" description="Helical" evidence="7">
    <location>
        <begin position="221"/>
        <end position="240"/>
    </location>
</feature>
<dbReference type="InterPro" id="IPR016174">
    <property type="entry name" value="Di-haem_cyt_TM"/>
</dbReference>
<dbReference type="InterPro" id="IPR027387">
    <property type="entry name" value="Cytb/b6-like_sf"/>
</dbReference>
<feature type="transmembrane region" description="Helical" evidence="7">
    <location>
        <begin position="369"/>
        <end position="389"/>
    </location>
</feature>
<feature type="transmembrane region" description="Helical" evidence="7">
    <location>
        <begin position="133"/>
        <end position="154"/>
    </location>
</feature>
<keyword evidence="7" id="KW-0472">Membrane</keyword>
<comment type="cofactor">
    <cofactor evidence="1">
        <name>heme</name>
        <dbReference type="ChEBI" id="CHEBI:30413"/>
    </cofactor>
</comment>
<dbReference type="Proteomes" id="UP000248749">
    <property type="component" value="Unassembled WGS sequence"/>
</dbReference>
<dbReference type="EC" id="7.1.1.8" evidence="2"/>
<dbReference type="PANTHER" id="PTHR19271:SF16">
    <property type="entry name" value="CYTOCHROME B"/>
    <property type="match status" value="1"/>
</dbReference>
<evidence type="ECO:0000256" key="1">
    <source>
        <dbReference type="ARBA" id="ARBA00001971"/>
    </source>
</evidence>
<dbReference type="PANTHER" id="PTHR19271">
    <property type="entry name" value="CYTOCHROME B"/>
    <property type="match status" value="1"/>
</dbReference>
<dbReference type="PROSITE" id="PS51002">
    <property type="entry name" value="CYTB_NTER"/>
    <property type="match status" value="1"/>
</dbReference>
<gene>
    <name evidence="9" type="ORF">C1I99_02285</name>
</gene>
<keyword evidence="7" id="KW-1133">Transmembrane helix</keyword>
<feature type="transmembrane region" description="Helical" evidence="7">
    <location>
        <begin position="71"/>
        <end position="89"/>
    </location>
</feature>
<feature type="transmembrane region" description="Helical" evidence="7">
    <location>
        <begin position="45"/>
        <end position="64"/>
    </location>
</feature>
<reference evidence="9 10" key="1">
    <citation type="submission" date="2018-01" db="EMBL/GenBank/DDBJ databases">
        <title>Draft genome sequence of Salinispora sp. 13K206.</title>
        <authorList>
            <person name="Sahin N."/>
            <person name="Saygin H."/>
            <person name="Ay H."/>
        </authorList>
    </citation>
    <scope>NUCLEOTIDE SEQUENCE [LARGE SCALE GENOMIC DNA]</scope>
    <source>
        <strain evidence="9 10">13K206</strain>
    </source>
</reference>
<feature type="transmembrane region" description="Helical" evidence="7">
    <location>
        <begin position="330"/>
        <end position="349"/>
    </location>
</feature>
<dbReference type="GO" id="GO:0008121">
    <property type="term" value="F:quinol-cytochrome-c reductase activity"/>
    <property type="evidence" value="ECO:0007669"/>
    <property type="project" value="UniProtKB-EC"/>
</dbReference>
<comment type="catalytic activity">
    <reaction evidence="4">
        <text>a quinol + 2 Fe(III)-[cytochrome c](out) = a quinone + 2 Fe(II)-[cytochrome c](out) + 2 H(+)(out)</text>
        <dbReference type="Rhea" id="RHEA:11484"/>
        <dbReference type="Rhea" id="RHEA-COMP:10350"/>
        <dbReference type="Rhea" id="RHEA-COMP:14399"/>
        <dbReference type="ChEBI" id="CHEBI:15378"/>
        <dbReference type="ChEBI" id="CHEBI:24646"/>
        <dbReference type="ChEBI" id="CHEBI:29033"/>
        <dbReference type="ChEBI" id="CHEBI:29034"/>
        <dbReference type="ChEBI" id="CHEBI:132124"/>
        <dbReference type="EC" id="7.1.1.8"/>
    </reaction>
</comment>
<evidence type="ECO:0000256" key="6">
    <source>
        <dbReference type="SAM" id="MobiDB-lite"/>
    </source>
</evidence>
<evidence type="ECO:0000259" key="8">
    <source>
        <dbReference type="PROSITE" id="PS51002"/>
    </source>
</evidence>
<dbReference type="AlphaFoldDB" id="A0A2W2DNL1"/>
<dbReference type="Pfam" id="PF13631">
    <property type="entry name" value="Cytochrom_B_N_2"/>
    <property type="match status" value="1"/>
</dbReference>
<comment type="caution">
    <text evidence="9">The sequence shown here is derived from an EMBL/GenBank/DDBJ whole genome shotgun (WGS) entry which is preliminary data.</text>
</comment>
<evidence type="ECO:0000256" key="4">
    <source>
        <dbReference type="ARBA" id="ARBA00029351"/>
    </source>
</evidence>
<sequence>MLGEIALYAFAVLVLTGVFLTFFFVPSSAETIYRGNYSPLDGEPVSAAFASAVALSFDVPAGLLMRQTHHWAALIFVAAIAAHLLRVFFTGAFRRPRDVNWLVGVTLLALVLLTSFVGYSMSDDLLSGTGLRIAYSVVESVPVVGVWLAFLLFGGEFPSDLMVPRFFVAHVLLFPAALVALISLHMAILVRQRHTQFPGPGHTEHNVVGSRLWPGYAARTMALFGYVAGTALTLGGLVQINPIWLYGPYDPAQVTTPAAADWYLAWADGILRLSPPLEFRMFGYLVPSQFLPGLVLAVALLGLYAWPFLEARLTRDRGPRHLLDRPRDHPMRVGVGVAALTAFVVLTAAGSNDVIAFLLEVPVTSVTSALQALVLTLPWVTGATAYWVARALRDRPGSSLGSLSLSDVRSSARPASRSGIPAARGEAPVASDAAVELWQRAGEGWR</sequence>
<dbReference type="InterPro" id="IPR036150">
    <property type="entry name" value="Cyt_b/b6_C_sf"/>
</dbReference>
<proteinExistence type="predicted"/>
<feature type="region of interest" description="Disordered" evidence="6">
    <location>
        <begin position="412"/>
        <end position="431"/>
    </location>
</feature>
<keyword evidence="7" id="KW-0812">Transmembrane</keyword>
<evidence type="ECO:0000256" key="5">
    <source>
        <dbReference type="ARBA" id="ARBA00029568"/>
    </source>
</evidence>
<feature type="transmembrane region" description="Helical" evidence="7">
    <location>
        <begin position="290"/>
        <end position="309"/>
    </location>
</feature>
<dbReference type="OrthoDB" id="9804503at2"/>
<evidence type="ECO:0000313" key="10">
    <source>
        <dbReference type="Proteomes" id="UP000248749"/>
    </source>
</evidence>
<dbReference type="GO" id="GO:0022904">
    <property type="term" value="P:respiratory electron transport chain"/>
    <property type="evidence" value="ECO:0007669"/>
    <property type="project" value="InterPro"/>
</dbReference>
<dbReference type="Gene3D" id="1.20.810.10">
    <property type="entry name" value="Cytochrome Bc1 Complex, Chain C"/>
    <property type="match status" value="1"/>
</dbReference>
<feature type="non-terminal residue" evidence="9">
    <location>
        <position position="446"/>
    </location>
</feature>
<protein>
    <recommendedName>
        <fullName evidence="3">Cytochrome bc1 complex cytochrome b subunit</fullName>
        <ecNumber evidence="2">7.1.1.8</ecNumber>
    </recommendedName>
    <alternativeName>
        <fullName evidence="5">Cytochrome bc1 reductase complex subunit QcrB</fullName>
    </alternativeName>
</protein>
<feature type="transmembrane region" description="Helical" evidence="7">
    <location>
        <begin position="101"/>
        <end position="121"/>
    </location>
</feature>
<keyword evidence="10" id="KW-1185">Reference proteome</keyword>
<organism evidence="9 10">
    <name type="scientific">Micromonospora deserti</name>
    <dbReference type="NCBI Taxonomy" id="2070366"/>
    <lineage>
        <taxon>Bacteria</taxon>
        <taxon>Bacillati</taxon>
        <taxon>Actinomycetota</taxon>
        <taxon>Actinomycetes</taxon>
        <taxon>Micromonosporales</taxon>
        <taxon>Micromonosporaceae</taxon>
        <taxon>Micromonospora</taxon>
    </lineage>
</organism>
<accession>A0A2W2DNL1</accession>
<name>A0A2W2DNL1_9ACTN</name>
<feature type="transmembrane region" description="Helical" evidence="7">
    <location>
        <begin position="7"/>
        <end position="25"/>
    </location>
</feature>
<dbReference type="SUPFAM" id="SSF81342">
    <property type="entry name" value="Transmembrane di-heme cytochromes"/>
    <property type="match status" value="1"/>
</dbReference>
<evidence type="ECO:0000313" key="9">
    <source>
        <dbReference type="EMBL" id="PZG02480.1"/>
    </source>
</evidence>
<dbReference type="GO" id="GO:0016491">
    <property type="term" value="F:oxidoreductase activity"/>
    <property type="evidence" value="ECO:0007669"/>
    <property type="project" value="InterPro"/>
</dbReference>
<dbReference type="SUPFAM" id="SSF81648">
    <property type="entry name" value="a domain/subunit of cytochrome bc1 complex (Ubiquinol-cytochrome c reductase)"/>
    <property type="match status" value="1"/>
</dbReference>